<dbReference type="Proteomes" id="UP001151760">
    <property type="component" value="Unassembled WGS sequence"/>
</dbReference>
<evidence type="ECO:0000313" key="1">
    <source>
        <dbReference type="EMBL" id="GJT45166.1"/>
    </source>
</evidence>
<keyword evidence="2" id="KW-1185">Reference proteome</keyword>
<name>A0ABQ5E3G6_9ASTR</name>
<accession>A0ABQ5E3G6</accession>
<evidence type="ECO:0000313" key="2">
    <source>
        <dbReference type="Proteomes" id="UP001151760"/>
    </source>
</evidence>
<dbReference type="EMBL" id="BQNB010015876">
    <property type="protein sequence ID" value="GJT45166.1"/>
    <property type="molecule type" value="Genomic_DNA"/>
</dbReference>
<reference evidence="1" key="1">
    <citation type="journal article" date="2022" name="Int. J. Mol. Sci.">
        <title>Draft Genome of Tanacetum Coccineum: Genomic Comparison of Closely Related Tanacetum-Family Plants.</title>
        <authorList>
            <person name="Yamashiro T."/>
            <person name="Shiraishi A."/>
            <person name="Nakayama K."/>
            <person name="Satake H."/>
        </authorList>
    </citation>
    <scope>NUCLEOTIDE SEQUENCE</scope>
</reference>
<sequence>MERHAIVDRAAGAQSLWGLYMKQSKLDLSTGVITGKFNSILKIFWDKLKFPLEWDIHHSLKSFLTQCLSCLKHIRAEFQVHGHRVKTLLWRGRTTIESSRISKLSLCAIISGCPDYEGLDILGFVYSITRASNLCFIFGIPDILNLID</sequence>
<protein>
    <submittedName>
        <fullName evidence="1">Uncharacterized protein</fullName>
    </submittedName>
</protein>
<gene>
    <name evidence="1" type="ORF">Tco_0953881</name>
</gene>
<reference evidence="1" key="2">
    <citation type="submission" date="2022-01" db="EMBL/GenBank/DDBJ databases">
        <authorList>
            <person name="Yamashiro T."/>
            <person name="Shiraishi A."/>
            <person name="Satake H."/>
            <person name="Nakayama K."/>
        </authorList>
    </citation>
    <scope>NUCLEOTIDE SEQUENCE</scope>
</reference>
<organism evidence="1 2">
    <name type="scientific">Tanacetum coccineum</name>
    <dbReference type="NCBI Taxonomy" id="301880"/>
    <lineage>
        <taxon>Eukaryota</taxon>
        <taxon>Viridiplantae</taxon>
        <taxon>Streptophyta</taxon>
        <taxon>Embryophyta</taxon>
        <taxon>Tracheophyta</taxon>
        <taxon>Spermatophyta</taxon>
        <taxon>Magnoliopsida</taxon>
        <taxon>eudicotyledons</taxon>
        <taxon>Gunneridae</taxon>
        <taxon>Pentapetalae</taxon>
        <taxon>asterids</taxon>
        <taxon>campanulids</taxon>
        <taxon>Asterales</taxon>
        <taxon>Asteraceae</taxon>
        <taxon>Asteroideae</taxon>
        <taxon>Anthemideae</taxon>
        <taxon>Anthemidinae</taxon>
        <taxon>Tanacetum</taxon>
    </lineage>
</organism>
<comment type="caution">
    <text evidence="1">The sequence shown here is derived from an EMBL/GenBank/DDBJ whole genome shotgun (WGS) entry which is preliminary data.</text>
</comment>
<proteinExistence type="predicted"/>